<evidence type="ECO:0000313" key="1">
    <source>
        <dbReference type="EMBL" id="MCI93510.1"/>
    </source>
</evidence>
<comment type="caution">
    <text evidence="1">The sequence shown here is derived from an EMBL/GenBank/DDBJ whole genome shotgun (WGS) entry which is preliminary data.</text>
</comment>
<dbReference type="AlphaFoldDB" id="A0A392W4D5"/>
<proteinExistence type="predicted"/>
<organism evidence="1 2">
    <name type="scientific">Trifolium medium</name>
    <dbReference type="NCBI Taxonomy" id="97028"/>
    <lineage>
        <taxon>Eukaryota</taxon>
        <taxon>Viridiplantae</taxon>
        <taxon>Streptophyta</taxon>
        <taxon>Embryophyta</taxon>
        <taxon>Tracheophyta</taxon>
        <taxon>Spermatophyta</taxon>
        <taxon>Magnoliopsida</taxon>
        <taxon>eudicotyledons</taxon>
        <taxon>Gunneridae</taxon>
        <taxon>Pentapetalae</taxon>
        <taxon>rosids</taxon>
        <taxon>fabids</taxon>
        <taxon>Fabales</taxon>
        <taxon>Fabaceae</taxon>
        <taxon>Papilionoideae</taxon>
        <taxon>50 kb inversion clade</taxon>
        <taxon>NPAAA clade</taxon>
        <taxon>Hologalegina</taxon>
        <taxon>IRL clade</taxon>
        <taxon>Trifolieae</taxon>
        <taxon>Trifolium</taxon>
    </lineage>
</organism>
<dbReference type="Proteomes" id="UP000265520">
    <property type="component" value="Unassembled WGS sequence"/>
</dbReference>
<evidence type="ECO:0000313" key="2">
    <source>
        <dbReference type="Proteomes" id="UP000265520"/>
    </source>
</evidence>
<accession>A0A392W4D5</accession>
<reference evidence="1 2" key="1">
    <citation type="journal article" date="2018" name="Front. Plant Sci.">
        <title>Red Clover (Trifolium pratense) and Zigzag Clover (T. medium) - A Picture of Genomic Similarities and Differences.</title>
        <authorList>
            <person name="Dluhosova J."/>
            <person name="Istvanek J."/>
            <person name="Nedelnik J."/>
            <person name="Repkova J."/>
        </authorList>
    </citation>
    <scope>NUCLEOTIDE SEQUENCE [LARGE SCALE GENOMIC DNA]</scope>
    <source>
        <strain evidence="2">cv. 10/8</strain>
        <tissue evidence="1">Leaf</tissue>
    </source>
</reference>
<protein>
    <submittedName>
        <fullName evidence="1">Uncharacterized protein</fullName>
    </submittedName>
</protein>
<name>A0A392W4D5_9FABA</name>
<dbReference type="EMBL" id="LXQA011331188">
    <property type="protein sequence ID" value="MCI93510.1"/>
    <property type="molecule type" value="Genomic_DNA"/>
</dbReference>
<feature type="non-terminal residue" evidence="1">
    <location>
        <position position="1"/>
    </location>
</feature>
<sequence>AHYNTTKSVGEVSSVVSKSEVIVRWRPPSESWVKLNMDDSCKDGNKAILKV</sequence>
<keyword evidence="2" id="KW-1185">Reference proteome</keyword>